<evidence type="ECO:0000313" key="13">
    <source>
        <dbReference type="EMBL" id="KYG70922.1"/>
    </source>
</evidence>
<dbReference type="SMART" id="SM00388">
    <property type="entry name" value="HisKA"/>
    <property type="match status" value="1"/>
</dbReference>
<feature type="transmembrane region" description="Helical" evidence="11">
    <location>
        <begin position="55"/>
        <end position="73"/>
    </location>
</feature>
<keyword evidence="6" id="KW-0418">Kinase</keyword>
<comment type="catalytic activity">
    <reaction evidence="1">
        <text>ATP + protein L-histidine = ADP + protein N-phospho-L-histidine.</text>
        <dbReference type="EC" id="2.7.13.3"/>
    </reaction>
</comment>
<dbReference type="InterPro" id="IPR005467">
    <property type="entry name" value="His_kinase_dom"/>
</dbReference>
<dbReference type="InterPro" id="IPR003594">
    <property type="entry name" value="HATPase_dom"/>
</dbReference>
<dbReference type="SUPFAM" id="SSF47384">
    <property type="entry name" value="Homodimeric domain of signal transducing histidine kinase"/>
    <property type="match status" value="1"/>
</dbReference>
<dbReference type="PRINTS" id="PR00344">
    <property type="entry name" value="BCTRLSENSOR"/>
</dbReference>
<evidence type="ECO:0000256" key="2">
    <source>
        <dbReference type="ARBA" id="ARBA00012438"/>
    </source>
</evidence>
<evidence type="ECO:0000256" key="8">
    <source>
        <dbReference type="ARBA" id="ARBA00023012"/>
    </source>
</evidence>
<evidence type="ECO:0000256" key="10">
    <source>
        <dbReference type="ARBA" id="ARBA00068150"/>
    </source>
</evidence>
<feature type="transmembrane region" description="Helical" evidence="11">
    <location>
        <begin position="111"/>
        <end position="139"/>
    </location>
</feature>
<dbReference type="FunFam" id="1.10.287.130:FF:000002">
    <property type="entry name" value="Two-component osmosensing histidine kinase"/>
    <property type="match status" value="1"/>
</dbReference>
<proteinExistence type="predicted"/>
<dbReference type="InterPro" id="IPR003661">
    <property type="entry name" value="HisK_dim/P_dom"/>
</dbReference>
<dbReference type="CDD" id="cd16922">
    <property type="entry name" value="HATPase_EvgS-ArcB-TorS-like"/>
    <property type="match status" value="1"/>
</dbReference>
<dbReference type="AlphaFoldDB" id="A0A150WXC4"/>
<dbReference type="PANTHER" id="PTHR43047">
    <property type="entry name" value="TWO-COMPONENT HISTIDINE PROTEIN KINASE"/>
    <property type="match status" value="1"/>
</dbReference>
<sequence length="433" mass="49020">MEKIFKNQAQDICVRVDRGFAYLMLFQWVGCVLLGAFVTPSTWLGQMSGSKENAFIGLIFGALFAAPPIYAAWMFPGEKVTRCLIALGQMLFSTLIVYLTGGRIESHFHIFVSLAALAFYMDISVLWVGASIVIVDHLLRGFYIPMSIYGVSAGVEWRWIEHTAWVIFENFVLILGIQRHRKELREVANSKVQMMHAREEALRLASVKSSFLSNVSHEIRTPLNSIMGFSDILRDTKLDEEQQEYVNTIHRCSESLLHLVNDILDVSKIENGLLQVDSHPFDLKELHSDIQKMFSIKCQEKGLSLELHMDEDIPSKAKGDSHRLRQVLMNLVGNAVKFTEKGKVRIEVKKDSIAKTYSWHIIDTGRGIKRENIKKLFRSFYQEDPSIARQYGGTGLGLMISKNLVEIMGGQISVTSNYGEGTTFSFSLPLEEI</sequence>
<dbReference type="SUPFAM" id="SSF55874">
    <property type="entry name" value="ATPase domain of HSP90 chaperone/DNA topoisomerase II/histidine kinase"/>
    <property type="match status" value="1"/>
</dbReference>
<dbReference type="CDD" id="cd00082">
    <property type="entry name" value="HisKA"/>
    <property type="match status" value="1"/>
</dbReference>
<evidence type="ECO:0000256" key="11">
    <source>
        <dbReference type="SAM" id="Phobius"/>
    </source>
</evidence>
<evidence type="ECO:0000256" key="4">
    <source>
        <dbReference type="ARBA" id="ARBA00022679"/>
    </source>
</evidence>
<dbReference type="Gene3D" id="3.30.565.10">
    <property type="entry name" value="Histidine kinase-like ATPase, C-terminal domain"/>
    <property type="match status" value="1"/>
</dbReference>
<dbReference type="Gene3D" id="1.10.287.130">
    <property type="match status" value="1"/>
</dbReference>
<evidence type="ECO:0000256" key="3">
    <source>
        <dbReference type="ARBA" id="ARBA00022553"/>
    </source>
</evidence>
<keyword evidence="11" id="KW-1133">Transmembrane helix</keyword>
<dbReference type="EC" id="2.7.13.3" evidence="2"/>
<protein>
    <recommendedName>
        <fullName evidence="10">Sensory/regulatory protein RpfC</fullName>
        <ecNumber evidence="2">2.7.13.3</ecNumber>
    </recommendedName>
</protein>
<feature type="transmembrane region" description="Helical" evidence="11">
    <location>
        <begin position="79"/>
        <end position="99"/>
    </location>
</feature>
<dbReference type="SMART" id="SM00387">
    <property type="entry name" value="HATPase_c"/>
    <property type="match status" value="1"/>
</dbReference>
<dbReference type="Proteomes" id="UP000075391">
    <property type="component" value="Unassembled WGS sequence"/>
</dbReference>
<name>A0A150WXC4_BDEBC</name>
<evidence type="ECO:0000313" key="14">
    <source>
        <dbReference type="Proteomes" id="UP000075391"/>
    </source>
</evidence>
<evidence type="ECO:0000256" key="1">
    <source>
        <dbReference type="ARBA" id="ARBA00000085"/>
    </source>
</evidence>
<gene>
    <name evidence="13" type="ORF">AZI85_02140</name>
</gene>
<dbReference type="GO" id="GO:0009927">
    <property type="term" value="F:histidine phosphotransfer kinase activity"/>
    <property type="evidence" value="ECO:0007669"/>
    <property type="project" value="TreeGrafter"/>
</dbReference>
<dbReference type="Pfam" id="PF02518">
    <property type="entry name" value="HATPase_c"/>
    <property type="match status" value="1"/>
</dbReference>
<dbReference type="EMBL" id="LUKF01000001">
    <property type="protein sequence ID" value="KYG70922.1"/>
    <property type="molecule type" value="Genomic_DNA"/>
</dbReference>
<keyword evidence="3" id="KW-0597">Phosphoprotein</keyword>
<keyword evidence="7" id="KW-0067">ATP-binding</keyword>
<dbReference type="PROSITE" id="PS50109">
    <property type="entry name" value="HIS_KIN"/>
    <property type="match status" value="1"/>
</dbReference>
<keyword evidence="8" id="KW-0902">Two-component regulatory system</keyword>
<keyword evidence="5" id="KW-0547">Nucleotide-binding</keyword>
<organism evidence="13 14">
    <name type="scientific">Bdellovibrio bacteriovorus</name>
    <dbReference type="NCBI Taxonomy" id="959"/>
    <lineage>
        <taxon>Bacteria</taxon>
        <taxon>Pseudomonadati</taxon>
        <taxon>Bdellovibrionota</taxon>
        <taxon>Bdellovibrionia</taxon>
        <taxon>Bdellovibrionales</taxon>
        <taxon>Pseudobdellovibrionaceae</taxon>
        <taxon>Bdellovibrio</taxon>
    </lineage>
</organism>
<dbReference type="OrthoDB" id="5288116at2"/>
<feature type="transmembrane region" description="Helical" evidence="11">
    <location>
        <begin position="20"/>
        <end position="43"/>
    </location>
</feature>
<evidence type="ECO:0000256" key="6">
    <source>
        <dbReference type="ARBA" id="ARBA00022777"/>
    </source>
</evidence>
<evidence type="ECO:0000256" key="7">
    <source>
        <dbReference type="ARBA" id="ARBA00022840"/>
    </source>
</evidence>
<comment type="subunit">
    <text evidence="9">At low DSF concentrations, interacts with RpfF.</text>
</comment>
<dbReference type="GO" id="GO:0000155">
    <property type="term" value="F:phosphorelay sensor kinase activity"/>
    <property type="evidence" value="ECO:0007669"/>
    <property type="project" value="InterPro"/>
</dbReference>
<reference evidence="13 14" key="1">
    <citation type="submission" date="2016-03" db="EMBL/GenBank/DDBJ databases">
        <authorList>
            <person name="Ploux O."/>
        </authorList>
    </citation>
    <scope>NUCLEOTIDE SEQUENCE [LARGE SCALE GENOMIC DNA]</scope>
    <source>
        <strain evidence="13 14">BER2</strain>
    </source>
</reference>
<dbReference type="FunFam" id="3.30.565.10:FF:000010">
    <property type="entry name" value="Sensor histidine kinase RcsC"/>
    <property type="match status" value="1"/>
</dbReference>
<evidence type="ECO:0000256" key="5">
    <source>
        <dbReference type="ARBA" id="ARBA00022741"/>
    </source>
</evidence>
<dbReference type="GO" id="GO:0005524">
    <property type="term" value="F:ATP binding"/>
    <property type="evidence" value="ECO:0007669"/>
    <property type="project" value="UniProtKB-KW"/>
</dbReference>
<dbReference type="GO" id="GO:0005886">
    <property type="term" value="C:plasma membrane"/>
    <property type="evidence" value="ECO:0007669"/>
    <property type="project" value="TreeGrafter"/>
</dbReference>
<dbReference type="Pfam" id="PF00512">
    <property type="entry name" value="HisKA"/>
    <property type="match status" value="1"/>
</dbReference>
<dbReference type="InterPro" id="IPR036097">
    <property type="entry name" value="HisK_dim/P_sf"/>
</dbReference>
<evidence type="ECO:0000259" key="12">
    <source>
        <dbReference type="PROSITE" id="PS50109"/>
    </source>
</evidence>
<keyword evidence="11" id="KW-0472">Membrane</keyword>
<evidence type="ECO:0000256" key="9">
    <source>
        <dbReference type="ARBA" id="ARBA00064003"/>
    </source>
</evidence>
<dbReference type="InterPro" id="IPR004358">
    <property type="entry name" value="Sig_transdc_His_kin-like_C"/>
</dbReference>
<dbReference type="InterPro" id="IPR036890">
    <property type="entry name" value="HATPase_C_sf"/>
</dbReference>
<keyword evidence="4" id="KW-0808">Transferase</keyword>
<accession>A0A150WXC4</accession>
<feature type="domain" description="Histidine kinase" evidence="12">
    <location>
        <begin position="214"/>
        <end position="432"/>
    </location>
</feature>
<dbReference type="PANTHER" id="PTHR43047:SF66">
    <property type="entry name" value="HISKA"/>
    <property type="match status" value="1"/>
</dbReference>
<comment type="caution">
    <text evidence="13">The sequence shown here is derived from an EMBL/GenBank/DDBJ whole genome shotgun (WGS) entry which is preliminary data.</text>
</comment>
<keyword evidence="11" id="KW-0812">Transmembrane</keyword>